<dbReference type="GO" id="GO:0052689">
    <property type="term" value="F:carboxylic ester hydrolase activity"/>
    <property type="evidence" value="ECO:0007669"/>
    <property type="project" value="InterPro"/>
</dbReference>
<evidence type="ECO:0000259" key="5">
    <source>
        <dbReference type="Pfam" id="PF07859"/>
    </source>
</evidence>
<feature type="active site" evidence="3">
    <location>
        <position position="360"/>
    </location>
</feature>
<dbReference type="SUPFAM" id="SSF53474">
    <property type="entry name" value="alpha/beta-Hydrolases"/>
    <property type="match status" value="1"/>
</dbReference>
<accession>A0A9J2P8C3</accession>
<proteinExistence type="inferred from homology"/>
<feature type="domain" description="Alpha/beta hydrolase fold-3" evidence="5">
    <location>
        <begin position="334"/>
        <end position="393"/>
    </location>
</feature>
<dbReference type="AlphaFoldDB" id="A0A9J2P8C3"/>
<name>A0A9J2P8C3_ASCLU</name>
<feature type="active site" evidence="3">
    <location>
        <position position="202"/>
    </location>
</feature>
<dbReference type="WBParaSite" id="ALUE_0000564301-mRNA-1">
    <property type="protein sequence ID" value="ALUE_0000564301-mRNA-1"/>
    <property type="gene ID" value="ALUE_0000564301"/>
</dbReference>
<keyword evidence="4" id="KW-0472">Membrane</keyword>
<evidence type="ECO:0000256" key="1">
    <source>
        <dbReference type="ARBA" id="ARBA00010515"/>
    </source>
</evidence>
<evidence type="ECO:0000256" key="4">
    <source>
        <dbReference type="SAM" id="Phobius"/>
    </source>
</evidence>
<feature type="active site" evidence="3">
    <location>
        <position position="390"/>
    </location>
</feature>
<comment type="similarity">
    <text evidence="1">Belongs to the 'GDXG' lipolytic enzyme family.</text>
</comment>
<evidence type="ECO:0000313" key="7">
    <source>
        <dbReference type="WBParaSite" id="ALUE_0000564301-mRNA-1"/>
    </source>
</evidence>
<dbReference type="InterPro" id="IPR029058">
    <property type="entry name" value="AB_hydrolase_fold"/>
</dbReference>
<dbReference type="PANTHER" id="PTHR48081:SF8">
    <property type="entry name" value="ALPHA_BETA HYDROLASE FOLD-3 DOMAIN-CONTAINING PROTEIN-RELATED"/>
    <property type="match status" value="1"/>
</dbReference>
<evidence type="ECO:0000256" key="2">
    <source>
        <dbReference type="ARBA" id="ARBA00022801"/>
    </source>
</evidence>
<dbReference type="Pfam" id="PF07859">
    <property type="entry name" value="Abhydrolase_3"/>
    <property type="match status" value="2"/>
</dbReference>
<protein>
    <submittedName>
        <fullName evidence="7">Alpha/beta hydrolase fold-3 domain-containing protein</fullName>
    </submittedName>
</protein>
<reference evidence="7" key="1">
    <citation type="submission" date="2023-03" db="UniProtKB">
        <authorList>
            <consortium name="WormBaseParasite"/>
        </authorList>
    </citation>
    <scope>IDENTIFICATION</scope>
</reference>
<feature type="transmembrane region" description="Helical" evidence="4">
    <location>
        <begin position="12"/>
        <end position="38"/>
    </location>
</feature>
<dbReference type="GO" id="GO:0016020">
    <property type="term" value="C:membrane"/>
    <property type="evidence" value="ECO:0007669"/>
    <property type="project" value="InterPro"/>
</dbReference>
<dbReference type="InterPro" id="IPR017157">
    <property type="entry name" value="Arylacetamide_deacetylase"/>
</dbReference>
<evidence type="ECO:0000256" key="3">
    <source>
        <dbReference type="PIRSR" id="PIRSR037251-1"/>
    </source>
</evidence>
<dbReference type="InterPro" id="IPR050300">
    <property type="entry name" value="GDXG_lipolytic_enzyme"/>
</dbReference>
<keyword evidence="6" id="KW-1185">Reference proteome</keyword>
<dbReference type="InterPro" id="IPR013094">
    <property type="entry name" value="AB_hydrolase_3"/>
</dbReference>
<keyword evidence="2" id="KW-0378">Hydrolase</keyword>
<dbReference type="Gene3D" id="3.40.50.1820">
    <property type="entry name" value="alpha/beta hydrolase"/>
    <property type="match status" value="1"/>
</dbReference>
<dbReference type="Proteomes" id="UP000036681">
    <property type="component" value="Unplaced"/>
</dbReference>
<keyword evidence="4" id="KW-0812">Transmembrane</keyword>
<sequence length="416" mass="47410">MEQPTGEKVLFVSAMVLAVFLLVTALLIALVSILYIPLPDGICDRLKLQFVEFLLRVSNEYFGRVIGTIFGPSVWNKLTRLVVAIAFLFKSRSPRWVTVKNELIGATRVRVYYPAERKTNSLIIFIHGGGWAIMRPGHYDNVIYMLIARLGILVISIDYRLSPESPYPEPVNECEAVFHRLVNGEHERFDIDPRRICVMGDSAGGNLSTVVAQRQLRKKLPSPKCQVLIYPVIHSFDLKSPSYQIYYKQLCGTSLLNPRLMARWYLLYLGIPATPANIEKFLANRHLRRKDSERLQELISHELLPAEFSEDYSEKQADPPPDDDLCRLFNKNGFDPDFAPILGKDLFGLPPAMIVTAGYDILRDEGALYAKRLQSFNVPVQWNHYPAAYHGVINMPSSMQRNQILDDIAHYLDMNL</sequence>
<evidence type="ECO:0000313" key="6">
    <source>
        <dbReference type="Proteomes" id="UP000036681"/>
    </source>
</evidence>
<keyword evidence="4" id="KW-1133">Transmembrane helix</keyword>
<dbReference type="PANTHER" id="PTHR48081">
    <property type="entry name" value="AB HYDROLASE SUPERFAMILY PROTEIN C4A8.06C"/>
    <property type="match status" value="1"/>
</dbReference>
<feature type="domain" description="Alpha/beta hydrolase fold-3" evidence="5">
    <location>
        <begin position="123"/>
        <end position="275"/>
    </location>
</feature>
<organism evidence="6 7">
    <name type="scientific">Ascaris lumbricoides</name>
    <name type="common">Giant roundworm</name>
    <dbReference type="NCBI Taxonomy" id="6252"/>
    <lineage>
        <taxon>Eukaryota</taxon>
        <taxon>Metazoa</taxon>
        <taxon>Ecdysozoa</taxon>
        <taxon>Nematoda</taxon>
        <taxon>Chromadorea</taxon>
        <taxon>Rhabditida</taxon>
        <taxon>Spirurina</taxon>
        <taxon>Ascaridomorpha</taxon>
        <taxon>Ascaridoidea</taxon>
        <taxon>Ascarididae</taxon>
        <taxon>Ascaris</taxon>
    </lineage>
</organism>
<dbReference type="PIRSF" id="PIRSF037251">
    <property type="entry name" value="Arylacetamide_deacetylase"/>
    <property type="match status" value="1"/>
</dbReference>